<dbReference type="InterPro" id="IPR027417">
    <property type="entry name" value="P-loop_NTPase"/>
</dbReference>
<organism evidence="2 3">
    <name type="scientific">Candidatus Schekmanbacteria bacterium RBG_16_38_10</name>
    <dbReference type="NCBI Taxonomy" id="1817879"/>
    <lineage>
        <taxon>Bacteria</taxon>
        <taxon>Candidatus Schekmaniibacteriota</taxon>
    </lineage>
</organism>
<dbReference type="InterPro" id="IPR038726">
    <property type="entry name" value="PDDEXK_AddAB-type"/>
</dbReference>
<name>A0A1F7RWC5_9BACT</name>
<dbReference type="InterPro" id="IPR011604">
    <property type="entry name" value="PDDEXK-like_dom_sf"/>
</dbReference>
<evidence type="ECO:0000259" key="1">
    <source>
        <dbReference type="Pfam" id="PF12705"/>
    </source>
</evidence>
<dbReference type="InterPro" id="IPR011335">
    <property type="entry name" value="Restrct_endonuc-II-like"/>
</dbReference>
<dbReference type="SUPFAM" id="SSF52540">
    <property type="entry name" value="P-loop containing nucleoside triphosphate hydrolases"/>
    <property type="match status" value="1"/>
</dbReference>
<dbReference type="SUPFAM" id="SSF52980">
    <property type="entry name" value="Restriction endonuclease-like"/>
    <property type="match status" value="1"/>
</dbReference>
<proteinExistence type="predicted"/>
<gene>
    <name evidence="2" type="ORF">A2W05_03180</name>
</gene>
<evidence type="ECO:0000313" key="3">
    <source>
        <dbReference type="Proteomes" id="UP000178797"/>
    </source>
</evidence>
<evidence type="ECO:0000313" key="2">
    <source>
        <dbReference type="EMBL" id="OGL45157.1"/>
    </source>
</evidence>
<dbReference type="Pfam" id="PF12705">
    <property type="entry name" value="PDDEXK_1"/>
    <property type="match status" value="1"/>
</dbReference>
<accession>A0A1F7RWC5</accession>
<dbReference type="AlphaFoldDB" id="A0A1F7RWC5"/>
<feature type="domain" description="PD-(D/E)XK endonuclease-like" evidence="1">
    <location>
        <begin position="654"/>
        <end position="934"/>
    </location>
</feature>
<protein>
    <recommendedName>
        <fullName evidence="1">PD-(D/E)XK endonuclease-like domain-containing protein</fullName>
    </recommendedName>
</protein>
<dbReference type="Gene3D" id="3.90.320.10">
    <property type="match status" value="1"/>
</dbReference>
<reference evidence="2 3" key="1">
    <citation type="journal article" date="2016" name="Nat. Commun.">
        <title>Thousands of microbial genomes shed light on interconnected biogeochemical processes in an aquifer system.</title>
        <authorList>
            <person name="Anantharaman K."/>
            <person name="Brown C.T."/>
            <person name="Hug L.A."/>
            <person name="Sharon I."/>
            <person name="Castelle C.J."/>
            <person name="Probst A.J."/>
            <person name="Thomas B.C."/>
            <person name="Singh A."/>
            <person name="Wilkins M.J."/>
            <person name="Karaoz U."/>
            <person name="Brodie E.L."/>
            <person name="Williams K.H."/>
            <person name="Hubbard S.S."/>
            <person name="Banfield J.F."/>
        </authorList>
    </citation>
    <scope>NUCLEOTIDE SEQUENCE [LARGE SCALE GENOMIC DNA]</scope>
</reference>
<dbReference type="Proteomes" id="UP000178797">
    <property type="component" value="Unassembled WGS sequence"/>
</dbReference>
<sequence length="943" mass="110891">MKNLVLSPSLDLTEFTGNLLLEDKESLCKNLIIFPGKRPASFLRKYISEKLKLPFESPLIFSIDEYIDFAYQSLKLPDRKINDIDGISLLFKLNQQDKLIGKEGLTLDEFLPWGLKIFSDFEEMYIEKIKPEQIKGIEIIAEEKIPPNIKENLTKLSVLYTSFYEYLFSHNLSTRAIRYRKVAEDVRKIDITHFKRVLIIGFFALTKSETILFKELKNYDKVNFIFQKGNNIERIISALEIEAEEKESPPQRPTIEFHKAMDIHGEIFALNHVLRQKKNFDSKDLIVLPLSNTLFPLLQQTLGFAKDYNISLGYPLFRTQVYGVMEKLSRLLTTKEGDNYFLPDYLSFVLHPYVKNIRLDSASYLSRIIFHTIEEKAKSLLKTFILLEEIEENSNIINECLKKITGLNDNITESEIKGHLKNIHQVMIRPFEKLKDIGDFCDKLLKFFSFISMNSSANLHAYTAPFIEIILKVLYELRTSELKNERFKEVDSYFHLLRNYIRQIHYPFTGTPVKGLQVLGFLETRNLKFERVYFLDVNEGIIPATRKEDTILPYIVRKTLELPTHEEREKISSYYFETLIDGAKEAHIFYVESADKEKSRFVERLIWRLQKEKMTLDFPKIDETSFKVNFAQTNPSEIKKSDRLIKYIQDKLVFSPTALDTYLHCPLEFYYKEILKLEEKEDISDDIDRRNIGKIVHTVLQKYFNQKIGEKLIIKEKDYQNIEGIVEEEFYSHSDRGPIYLIKLQVKKRMRDVLEYHQKHCKETMILKCEDRKPTEVEVNMSGGKKVRLKGKIDRVEQRGEETFIVDYKTGRQAYMPDYEKFISSSRQEWHKTLKSVQLPFYLLLYLQKNIGIPIEKINSSLLLLGGKNIEEKQLFDEKIKKKQKELPQKKEILAGYQKAIFTLIEEILNPDVSFTAASEAEKKCPLCIFRVICGRQWLVKEW</sequence>
<dbReference type="EMBL" id="MGDE01000149">
    <property type="protein sequence ID" value="OGL45157.1"/>
    <property type="molecule type" value="Genomic_DNA"/>
</dbReference>
<comment type="caution">
    <text evidence="2">The sequence shown here is derived from an EMBL/GenBank/DDBJ whole genome shotgun (WGS) entry which is preliminary data.</text>
</comment>